<dbReference type="CDD" id="cd02165">
    <property type="entry name" value="NMNAT"/>
    <property type="match status" value="1"/>
</dbReference>
<keyword evidence="7 10" id="KW-0067">ATP-binding</keyword>
<evidence type="ECO:0000256" key="5">
    <source>
        <dbReference type="ARBA" id="ARBA00022695"/>
    </source>
</evidence>
<evidence type="ECO:0000259" key="11">
    <source>
        <dbReference type="Pfam" id="PF01467"/>
    </source>
</evidence>
<reference evidence="13 14" key="1">
    <citation type="submission" date="2020-12" db="EMBL/GenBank/DDBJ databases">
        <title>FDA dAtabase for Regulatory Grade micrObial Sequences (FDA-ARGOS): Supporting development and validation of Infectious Disease Dx tests.</title>
        <authorList>
            <person name="Sproer C."/>
            <person name="Gronow S."/>
            <person name="Severitt S."/>
            <person name="Schroder I."/>
            <person name="Tallon L."/>
            <person name="Sadzewicz L."/>
            <person name="Zhao X."/>
            <person name="Boylan J."/>
            <person name="Ott S."/>
            <person name="Bowen H."/>
            <person name="Vavikolanu K."/>
            <person name="Mehta A."/>
            <person name="Aluvathingal J."/>
            <person name="Nadendla S."/>
            <person name="Lowell S."/>
            <person name="Myers T."/>
            <person name="Yan Y."/>
            <person name="Sichtig H."/>
        </authorList>
    </citation>
    <scope>NUCLEOTIDE SEQUENCE [LARGE SCALE GENOMIC DNA]</scope>
    <source>
        <strain evidence="13 14">FDAARGOS_911</strain>
    </source>
</reference>
<dbReference type="KEGG" id="aun:AWM73_02765"/>
<dbReference type="SUPFAM" id="SSF52374">
    <property type="entry name" value="Nucleotidylyl transferase"/>
    <property type="match status" value="1"/>
</dbReference>
<evidence type="ECO:0000256" key="8">
    <source>
        <dbReference type="ARBA" id="ARBA00023027"/>
    </source>
</evidence>
<dbReference type="PANTHER" id="PTHR39321">
    <property type="entry name" value="NICOTINATE-NUCLEOTIDE ADENYLYLTRANSFERASE-RELATED"/>
    <property type="match status" value="1"/>
</dbReference>
<name>A0A120I9P1_9LACT</name>
<dbReference type="Proteomes" id="UP000594771">
    <property type="component" value="Chromosome"/>
</dbReference>
<dbReference type="AlphaFoldDB" id="A0A120I9P1"/>
<dbReference type="InterPro" id="IPR014729">
    <property type="entry name" value="Rossmann-like_a/b/a_fold"/>
</dbReference>
<feature type="domain" description="Cytidyltransferase-like" evidence="11">
    <location>
        <begin position="31"/>
        <end position="186"/>
    </location>
</feature>
<evidence type="ECO:0000256" key="6">
    <source>
        <dbReference type="ARBA" id="ARBA00022741"/>
    </source>
</evidence>
<dbReference type="Pfam" id="PF01467">
    <property type="entry name" value="CTP_transf_like"/>
    <property type="match status" value="1"/>
</dbReference>
<dbReference type="UniPathway" id="UPA00253">
    <property type="reaction ID" value="UER00332"/>
</dbReference>
<dbReference type="NCBIfam" id="NF000840">
    <property type="entry name" value="PRK00071.1-3"/>
    <property type="match status" value="1"/>
</dbReference>
<dbReference type="RefSeq" id="WP_060777984.1">
    <property type="nucleotide sequence ID" value="NZ_CAJHLF010000003.1"/>
</dbReference>
<dbReference type="GO" id="GO:0009435">
    <property type="term" value="P:NAD+ biosynthetic process"/>
    <property type="evidence" value="ECO:0007669"/>
    <property type="project" value="UniProtKB-UniRule"/>
</dbReference>
<evidence type="ECO:0000256" key="9">
    <source>
        <dbReference type="ARBA" id="ARBA00048721"/>
    </source>
</evidence>
<keyword evidence="4 10" id="KW-0808">Transferase</keyword>
<evidence type="ECO:0000256" key="4">
    <source>
        <dbReference type="ARBA" id="ARBA00022679"/>
    </source>
</evidence>
<gene>
    <name evidence="10" type="primary">nadD</name>
    <name evidence="13" type="ORF">I6G68_07285</name>
    <name evidence="12" type="ORF">ODY43_03675</name>
</gene>
<comment type="function">
    <text evidence="1 10">Catalyzes the reversible adenylation of nicotinate mononucleotide (NaMN) to nicotinic acid adenine dinucleotide (NaAD).</text>
</comment>
<keyword evidence="3 10" id="KW-0662">Pyridine nucleotide biosynthesis</keyword>
<evidence type="ECO:0000313" key="15">
    <source>
        <dbReference type="Proteomes" id="UP001069145"/>
    </source>
</evidence>
<comment type="pathway">
    <text evidence="2 10">Cofactor biosynthesis; NAD(+) biosynthesis; deamido-NAD(+) from nicotinate D-ribonucleotide: step 1/1.</text>
</comment>
<evidence type="ECO:0000256" key="2">
    <source>
        <dbReference type="ARBA" id="ARBA00005019"/>
    </source>
</evidence>
<accession>A0A120I9P1</accession>
<dbReference type="NCBIfam" id="TIGR00482">
    <property type="entry name" value="nicotinate (nicotinamide) nucleotide adenylyltransferase"/>
    <property type="match status" value="1"/>
</dbReference>
<keyword evidence="8 10" id="KW-0520">NAD</keyword>
<sequence length="214" mass="24658">MADNSQRQGNYSCQVLEESQESSSAKKRIGLLGGTFNPIHQGHLMVAEQVYEKLCLDRVDFMPSNLPPHAEHKETIAADKRLAMLDLAIQANDHFAIEKIELDRPGKSYTYDTMDILTTLHPDNEYYFIIGGDMVENLPKWYRVEELMQLCYFVGVQRPGYDMPSDYNIIYVDSPQIDISSSYIRQSVNKGSSIRYLLPEEVRDYIDKEGLYRD</sequence>
<comment type="similarity">
    <text evidence="10">Belongs to the NadD family.</text>
</comment>
<dbReference type="EMBL" id="JAOTML010000003">
    <property type="protein sequence ID" value="MCY3053081.1"/>
    <property type="molecule type" value="Genomic_DNA"/>
</dbReference>
<dbReference type="InterPro" id="IPR005248">
    <property type="entry name" value="NadD/NMNAT"/>
</dbReference>
<reference evidence="12" key="2">
    <citation type="submission" date="2022-09" db="EMBL/GenBank/DDBJ databases">
        <title>Aerococcus urinae taxonomy study.</title>
        <authorList>
            <person name="Christensen J."/>
            <person name="Senneby E."/>
        </authorList>
    </citation>
    <scope>NUCLEOTIDE SEQUENCE</scope>
    <source>
        <strain evidence="12">NLD-066-U95</strain>
    </source>
</reference>
<evidence type="ECO:0000313" key="12">
    <source>
        <dbReference type="EMBL" id="MCY3053081.1"/>
    </source>
</evidence>
<keyword evidence="6 10" id="KW-0547">Nucleotide-binding</keyword>
<dbReference type="GO" id="GO:0005524">
    <property type="term" value="F:ATP binding"/>
    <property type="evidence" value="ECO:0007669"/>
    <property type="project" value="UniProtKB-KW"/>
</dbReference>
<keyword evidence="5 10" id="KW-0548">Nucleotidyltransferase</keyword>
<dbReference type="EC" id="2.7.7.18" evidence="10"/>
<dbReference type="EMBL" id="CP065662">
    <property type="protein sequence ID" value="QPS01162.1"/>
    <property type="molecule type" value="Genomic_DNA"/>
</dbReference>
<dbReference type="PANTHER" id="PTHR39321:SF3">
    <property type="entry name" value="PHOSPHOPANTETHEINE ADENYLYLTRANSFERASE"/>
    <property type="match status" value="1"/>
</dbReference>
<dbReference type="Proteomes" id="UP001069145">
    <property type="component" value="Unassembled WGS sequence"/>
</dbReference>
<evidence type="ECO:0000256" key="7">
    <source>
        <dbReference type="ARBA" id="ARBA00022840"/>
    </source>
</evidence>
<evidence type="ECO:0000256" key="1">
    <source>
        <dbReference type="ARBA" id="ARBA00002324"/>
    </source>
</evidence>
<dbReference type="GO" id="GO:0004515">
    <property type="term" value="F:nicotinate-nucleotide adenylyltransferase activity"/>
    <property type="evidence" value="ECO:0007669"/>
    <property type="project" value="UniProtKB-UniRule"/>
</dbReference>
<dbReference type="OrthoDB" id="5295945at2"/>
<dbReference type="GeneID" id="35768251"/>
<dbReference type="Gene3D" id="3.40.50.620">
    <property type="entry name" value="HUPs"/>
    <property type="match status" value="1"/>
</dbReference>
<protein>
    <recommendedName>
        <fullName evidence="10">Probable nicotinate-nucleotide adenylyltransferase</fullName>
        <ecNumber evidence="10">2.7.7.18</ecNumber>
    </recommendedName>
    <alternativeName>
        <fullName evidence="10">Deamido-NAD(+) diphosphorylase</fullName>
    </alternativeName>
    <alternativeName>
        <fullName evidence="10">Deamido-NAD(+) pyrophosphorylase</fullName>
    </alternativeName>
    <alternativeName>
        <fullName evidence="10">Nicotinate mononucleotide adenylyltransferase</fullName>
        <shortName evidence="10">NaMN adenylyltransferase</shortName>
    </alternativeName>
</protein>
<keyword evidence="15" id="KW-1185">Reference proteome</keyword>
<dbReference type="NCBIfam" id="NF000841">
    <property type="entry name" value="PRK00071.1-4"/>
    <property type="match status" value="1"/>
</dbReference>
<dbReference type="HAMAP" id="MF_00244">
    <property type="entry name" value="NaMN_adenylyltr"/>
    <property type="match status" value="1"/>
</dbReference>
<comment type="catalytic activity">
    <reaction evidence="9 10">
        <text>nicotinate beta-D-ribonucleotide + ATP + H(+) = deamido-NAD(+) + diphosphate</text>
        <dbReference type="Rhea" id="RHEA:22860"/>
        <dbReference type="ChEBI" id="CHEBI:15378"/>
        <dbReference type="ChEBI" id="CHEBI:30616"/>
        <dbReference type="ChEBI" id="CHEBI:33019"/>
        <dbReference type="ChEBI" id="CHEBI:57502"/>
        <dbReference type="ChEBI" id="CHEBI:58437"/>
        <dbReference type="EC" id="2.7.7.18"/>
    </reaction>
</comment>
<evidence type="ECO:0000256" key="10">
    <source>
        <dbReference type="HAMAP-Rule" id="MF_00244"/>
    </source>
</evidence>
<evidence type="ECO:0000256" key="3">
    <source>
        <dbReference type="ARBA" id="ARBA00022642"/>
    </source>
</evidence>
<evidence type="ECO:0000313" key="13">
    <source>
        <dbReference type="EMBL" id="QPS01162.1"/>
    </source>
</evidence>
<dbReference type="InterPro" id="IPR004821">
    <property type="entry name" value="Cyt_trans-like"/>
</dbReference>
<organism evidence="13 14">
    <name type="scientific">Aerococcus urinae</name>
    <dbReference type="NCBI Taxonomy" id="1376"/>
    <lineage>
        <taxon>Bacteria</taxon>
        <taxon>Bacillati</taxon>
        <taxon>Bacillota</taxon>
        <taxon>Bacilli</taxon>
        <taxon>Lactobacillales</taxon>
        <taxon>Aerococcaceae</taxon>
        <taxon>Aerococcus</taxon>
    </lineage>
</organism>
<proteinExistence type="inferred from homology"/>
<evidence type="ECO:0000313" key="14">
    <source>
        <dbReference type="Proteomes" id="UP000594771"/>
    </source>
</evidence>